<feature type="domain" description="O-antigen ligase-related" evidence="6">
    <location>
        <begin position="210"/>
        <end position="350"/>
    </location>
</feature>
<protein>
    <submittedName>
        <fullName evidence="7">O-antigen polymerase</fullName>
    </submittedName>
</protein>
<gene>
    <name evidence="7" type="ORF">GCM10010862_20550</name>
</gene>
<name>A0ABQ5W546_9HYPH</name>
<proteinExistence type="predicted"/>
<accession>A0ABQ5W546</accession>
<comment type="subcellular location">
    <subcellularLocation>
        <location evidence="1">Membrane</location>
        <topology evidence="1">Multi-pass membrane protein</topology>
    </subcellularLocation>
</comment>
<feature type="transmembrane region" description="Helical" evidence="5">
    <location>
        <begin position="341"/>
        <end position="359"/>
    </location>
</feature>
<evidence type="ECO:0000256" key="4">
    <source>
        <dbReference type="ARBA" id="ARBA00023136"/>
    </source>
</evidence>
<feature type="transmembrane region" description="Helical" evidence="5">
    <location>
        <begin position="371"/>
        <end position="390"/>
    </location>
</feature>
<feature type="transmembrane region" description="Helical" evidence="5">
    <location>
        <begin position="79"/>
        <end position="98"/>
    </location>
</feature>
<feature type="transmembrane region" description="Helical" evidence="5">
    <location>
        <begin position="226"/>
        <end position="244"/>
    </location>
</feature>
<dbReference type="Proteomes" id="UP001156691">
    <property type="component" value="Unassembled WGS sequence"/>
</dbReference>
<keyword evidence="2 5" id="KW-0812">Transmembrane</keyword>
<dbReference type="PANTHER" id="PTHR37422">
    <property type="entry name" value="TEICHURONIC ACID BIOSYNTHESIS PROTEIN TUAE"/>
    <property type="match status" value="1"/>
</dbReference>
<evidence type="ECO:0000313" key="7">
    <source>
        <dbReference type="EMBL" id="GLQ54796.1"/>
    </source>
</evidence>
<dbReference type="EMBL" id="BSNS01000009">
    <property type="protein sequence ID" value="GLQ54796.1"/>
    <property type="molecule type" value="Genomic_DNA"/>
</dbReference>
<evidence type="ECO:0000256" key="1">
    <source>
        <dbReference type="ARBA" id="ARBA00004141"/>
    </source>
</evidence>
<feature type="transmembrane region" description="Helical" evidence="5">
    <location>
        <begin position="256"/>
        <end position="275"/>
    </location>
</feature>
<keyword evidence="4 5" id="KW-0472">Membrane</keyword>
<reference evidence="8" key="1">
    <citation type="journal article" date="2019" name="Int. J. Syst. Evol. Microbiol.">
        <title>The Global Catalogue of Microorganisms (GCM) 10K type strain sequencing project: providing services to taxonomists for standard genome sequencing and annotation.</title>
        <authorList>
            <consortium name="The Broad Institute Genomics Platform"/>
            <consortium name="The Broad Institute Genome Sequencing Center for Infectious Disease"/>
            <person name="Wu L."/>
            <person name="Ma J."/>
        </authorList>
    </citation>
    <scope>NUCLEOTIDE SEQUENCE [LARGE SCALE GENOMIC DNA]</scope>
    <source>
        <strain evidence="8">NBRC 112416</strain>
    </source>
</reference>
<dbReference type="RefSeq" id="WP_284340240.1">
    <property type="nucleotide sequence ID" value="NZ_BSNS01000009.1"/>
</dbReference>
<evidence type="ECO:0000256" key="2">
    <source>
        <dbReference type="ARBA" id="ARBA00022692"/>
    </source>
</evidence>
<dbReference type="InterPro" id="IPR051533">
    <property type="entry name" value="WaaL-like"/>
</dbReference>
<feature type="transmembrane region" description="Helical" evidence="5">
    <location>
        <begin position="54"/>
        <end position="72"/>
    </location>
</feature>
<keyword evidence="8" id="KW-1185">Reference proteome</keyword>
<sequence length="429" mass="46530">MAGTSGAFAPLAATRAGQLGRAVLRARTASLLDSVVAFWIFAGGIILFEPSLYEFAFILVLVLAVAAGMSIYSSTMPLLALTVIFAGFAMIGAFQVRYTGLTQAFLFVAVTVFLFLTSCFLANYVGEAPHRRMAVIRRAYIAIGVVSAGVGTLAYLGLVPNAEFFLRFDRAKGMFKDPNVFGPFLILPAMFLLRDVFFGHRRALLFAAAAFLVVMVGVFVSFSRAAWGHFAASGLLVFGLSFFLEAHARDKVRMIILALVGLMVILIALAGLVSIPEVGALFEQRASATQEYDTGETGRFGRQGYAFELALAHPWGLGPTEFENLLISEQPHNTYVTVLQAYGWGGGICYYLLVLATLWRGISGLRDPAKRALLIPVIAVYIPLAIQSGLIDTDHWRHYFLVVGLIWGITVNANPKGRMGALERTGATF</sequence>
<evidence type="ECO:0000313" key="8">
    <source>
        <dbReference type="Proteomes" id="UP001156691"/>
    </source>
</evidence>
<keyword evidence="3 5" id="KW-1133">Transmembrane helix</keyword>
<feature type="transmembrane region" description="Helical" evidence="5">
    <location>
        <begin position="138"/>
        <end position="158"/>
    </location>
</feature>
<feature type="transmembrane region" description="Helical" evidence="5">
    <location>
        <begin position="104"/>
        <end position="126"/>
    </location>
</feature>
<feature type="transmembrane region" description="Helical" evidence="5">
    <location>
        <begin position="31"/>
        <end position="48"/>
    </location>
</feature>
<feature type="transmembrane region" description="Helical" evidence="5">
    <location>
        <begin position="396"/>
        <end position="414"/>
    </location>
</feature>
<feature type="transmembrane region" description="Helical" evidence="5">
    <location>
        <begin position="178"/>
        <end position="196"/>
    </location>
</feature>
<evidence type="ECO:0000259" key="6">
    <source>
        <dbReference type="Pfam" id="PF04932"/>
    </source>
</evidence>
<dbReference type="PANTHER" id="PTHR37422:SF21">
    <property type="entry name" value="EXOQ-LIKE PROTEIN"/>
    <property type="match status" value="1"/>
</dbReference>
<dbReference type="Pfam" id="PF04932">
    <property type="entry name" value="Wzy_C"/>
    <property type="match status" value="1"/>
</dbReference>
<evidence type="ECO:0000256" key="5">
    <source>
        <dbReference type="SAM" id="Phobius"/>
    </source>
</evidence>
<feature type="transmembrane region" description="Helical" evidence="5">
    <location>
        <begin position="203"/>
        <end position="220"/>
    </location>
</feature>
<dbReference type="InterPro" id="IPR007016">
    <property type="entry name" value="O-antigen_ligase-rel_domated"/>
</dbReference>
<evidence type="ECO:0000256" key="3">
    <source>
        <dbReference type="ARBA" id="ARBA00022989"/>
    </source>
</evidence>
<comment type="caution">
    <text evidence="7">The sequence shown here is derived from an EMBL/GenBank/DDBJ whole genome shotgun (WGS) entry which is preliminary data.</text>
</comment>
<organism evidence="7 8">
    <name type="scientific">Devosia nitrariae</name>
    <dbReference type="NCBI Taxonomy" id="2071872"/>
    <lineage>
        <taxon>Bacteria</taxon>
        <taxon>Pseudomonadati</taxon>
        <taxon>Pseudomonadota</taxon>
        <taxon>Alphaproteobacteria</taxon>
        <taxon>Hyphomicrobiales</taxon>
        <taxon>Devosiaceae</taxon>
        <taxon>Devosia</taxon>
    </lineage>
</organism>